<keyword evidence="2" id="KW-0004">4Fe-4S</keyword>
<proteinExistence type="predicted"/>
<sequence length="547" mass="57920">MRSRNLPKLLRVVIALACFAVALVAFLDYRDLVPAAPKHAIAAAQFVPSALALGTGAALSLACLVILAATLALGRVYCSTLCPLGVFQDIVSRAAALARKIFGKRKTFLPFRPAHEKTRHVILVLALLAVAAGWGGFALAWLDPYSNFGRFAGTLFRPPVILANNLVAALAQKAGFNAVPPVGVPWAGIGVFLPVLAIFGVVTVMSAWRGRLYCNTVCPVGTLLGLVSRRALWRLAIDQTACVRCGDCLKNCKAQCIDLRTQTIDHSRCVGCFDCIAVCDENGIGHRWLGRAPKGPPKNPRVPQRKNFSQPAQSGDSTSRRSFIAANLAGALALGTAAPLFAAAHAGGDGERHRERHRAGGRAIAPPGSRGAREFTARCTACQLCVSACPSHVIEPALLAYGTLNGMLKPRLNFDHSFCNFDCTVCGEVCPDGAIQPLTRDTKHTTRIGVAEVTLSHCIVITEDTACGACAEHCPTAALQMKPGDARFAQPEVSAEYCIGCGACQYACPAHPVKAVIVRGLAKHETASVLVQEKAEAPKGTEGDFAF</sequence>
<feature type="transmembrane region" description="Helical" evidence="8">
    <location>
        <begin position="186"/>
        <end position="208"/>
    </location>
</feature>
<dbReference type="PANTHER" id="PTHR30176">
    <property type="entry name" value="FERREDOXIN-TYPE PROTEIN NAPH"/>
    <property type="match status" value="1"/>
</dbReference>
<keyword evidence="11" id="KW-1185">Reference proteome</keyword>
<reference evidence="10 11" key="1">
    <citation type="submission" date="2016-01" db="EMBL/GenBank/DDBJ databases">
        <title>High potential of lignocellulose degradation of a new Verrucomicrobia species.</title>
        <authorList>
            <person name="Wang Y."/>
            <person name="Shi Y."/>
            <person name="Qiu Z."/>
            <person name="Liu S."/>
            <person name="Yang H."/>
        </authorList>
    </citation>
    <scope>NUCLEOTIDE SEQUENCE [LARGE SCALE GENOMIC DNA]</scope>
    <source>
        <strain evidence="10 11">TSB47</strain>
    </source>
</reference>
<keyword evidence="6" id="KW-0411">Iron-sulfur</keyword>
<feature type="compositionally biased region" description="Polar residues" evidence="7">
    <location>
        <begin position="306"/>
        <end position="318"/>
    </location>
</feature>
<dbReference type="GO" id="GO:0005886">
    <property type="term" value="C:plasma membrane"/>
    <property type="evidence" value="ECO:0007669"/>
    <property type="project" value="TreeGrafter"/>
</dbReference>
<feature type="region of interest" description="Disordered" evidence="7">
    <location>
        <begin position="289"/>
        <end position="318"/>
    </location>
</feature>
<keyword evidence="4" id="KW-0249">Electron transport</keyword>
<organism evidence="10 11">
    <name type="scientific">Termitidicoccus mucosus</name>
    <dbReference type="NCBI Taxonomy" id="1184151"/>
    <lineage>
        <taxon>Bacteria</taxon>
        <taxon>Pseudomonadati</taxon>
        <taxon>Verrucomicrobiota</taxon>
        <taxon>Opitutia</taxon>
        <taxon>Opitutales</taxon>
        <taxon>Opitutaceae</taxon>
        <taxon>Termitidicoccus</taxon>
    </lineage>
</organism>
<evidence type="ECO:0000256" key="7">
    <source>
        <dbReference type="SAM" id="MobiDB-lite"/>
    </source>
</evidence>
<evidence type="ECO:0000256" key="3">
    <source>
        <dbReference type="ARBA" id="ARBA00022723"/>
    </source>
</evidence>
<feature type="domain" description="4Fe-4S ferredoxin-type" evidence="9">
    <location>
        <begin position="465"/>
        <end position="484"/>
    </location>
</feature>
<keyword evidence="8" id="KW-1133">Transmembrane helix</keyword>
<feature type="domain" description="4Fe-4S ferredoxin-type" evidence="9">
    <location>
        <begin position="370"/>
        <end position="399"/>
    </location>
</feature>
<comment type="caution">
    <text evidence="10">The sequence shown here is derived from an EMBL/GenBank/DDBJ whole genome shotgun (WGS) entry which is preliminary data.</text>
</comment>
<keyword evidence="1" id="KW-0813">Transport</keyword>
<feature type="region of interest" description="Disordered" evidence="7">
    <location>
        <begin position="346"/>
        <end position="370"/>
    </location>
</feature>
<feature type="domain" description="4Fe-4S ferredoxin-type" evidence="9">
    <location>
        <begin position="233"/>
        <end position="262"/>
    </location>
</feature>
<dbReference type="GO" id="GO:0046872">
    <property type="term" value="F:metal ion binding"/>
    <property type="evidence" value="ECO:0007669"/>
    <property type="project" value="UniProtKB-KW"/>
</dbReference>
<keyword evidence="8" id="KW-0812">Transmembrane</keyword>
<dbReference type="PROSITE" id="PS51379">
    <property type="entry name" value="4FE4S_FER_2"/>
    <property type="match status" value="6"/>
</dbReference>
<dbReference type="Pfam" id="PF12801">
    <property type="entry name" value="Fer4_5"/>
    <property type="match status" value="2"/>
</dbReference>
<dbReference type="EMBL" id="LRRQ01000102">
    <property type="protein sequence ID" value="OAM89222.1"/>
    <property type="molecule type" value="Genomic_DNA"/>
</dbReference>
<evidence type="ECO:0000256" key="1">
    <source>
        <dbReference type="ARBA" id="ARBA00022448"/>
    </source>
</evidence>
<accession>A0A178IGT7</accession>
<gene>
    <name evidence="10" type="ORF">AW736_14280</name>
</gene>
<feature type="transmembrane region" description="Helical" evidence="8">
    <location>
        <begin position="51"/>
        <end position="73"/>
    </location>
</feature>
<feature type="domain" description="4Fe-4S ferredoxin-type" evidence="9">
    <location>
        <begin position="263"/>
        <end position="289"/>
    </location>
</feature>
<dbReference type="PROSITE" id="PS00198">
    <property type="entry name" value="4FE4S_FER_1"/>
    <property type="match status" value="2"/>
</dbReference>
<name>A0A178IGT7_9BACT</name>
<evidence type="ECO:0000313" key="11">
    <source>
        <dbReference type="Proteomes" id="UP000078486"/>
    </source>
</evidence>
<dbReference type="GO" id="GO:0051539">
    <property type="term" value="F:4 iron, 4 sulfur cluster binding"/>
    <property type="evidence" value="ECO:0007669"/>
    <property type="project" value="UniProtKB-KW"/>
</dbReference>
<protein>
    <submittedName>
        <fullName evidence="10">4Fe-4S ferredoxin</fullName>
    </submittedName>
</protein>
<dbReference type="STRING" id="1184151.AW736_14280"/>
<keyword evidence="8" id="KW-0472">Membrane</keyword>
<dbReference type="CDD" id="cd16373">
    <property type="entry name" value="DMSOR_beta_like"/>
    <property type="match status" value="1"/>
</dbReference>
<evidence type="ECO:0000256" key="5">
    <source>
        <dbReference type="ARBA" id="ARBA00023004"/>
    </source>
</evidence>
<evidence type="ECO:0000256" key="2">
    <source>
        <dbReference type="ARBA" id="ARBA00022485"/>
    </source>
</evidence>
<dbReference type="SUPFAM" id="SSF54862">
    <property type="entry name" value="4Fe-4S ferredoxins"/>
    <property type="match status" value="2"/>
</dbReference>
<keyword evidence="5" id="KW-0408">Iron</keyword>
<keyword evidence="3" id="KW-0479">Metal-binding</keyword>
<dbReference type="InterPro" id="IPR017896">
    <property type="entry name" value="4Fe4S_Fe-S-bd"/>
</dbReference>
<evidence type="ECO:0000256" key="6">
    <source>
        <dbReference type="ARBA" id="ARBA00023014"/>
    </source>
</evidence>
<dbReference type="RefSeq" id="WP_068770856.1">
    <property type="nucleotide sequence ID" value="NZ_CP109796.1"/>
</dbReference>
<dbReference type="Pfam" id="PF13187">
    <property type="entry name" value="Fer4_9"/>
    <property type="match status" value="1"/>
</dbReference>
<feature type="domain" description="4Fe-4S ferredoxin-type" evidence="9">
    <location>
        <begin position="410"/>
        <end position="440"/>
    </location>
</feature>
<evidence type="ECO:0000259" key="9">
    <source>
        <dbReference type="PROSITE" id="PS51379"/>
    </source>
</evidence>
<feature type="domain" description="4Fe-4S ferredoxin-type" evidence="9">
    <location>
        <begin position="489"/>
        <end position="518"/>
    </location>
</feature>
<evidence type="ECO:0000313" key="10">
    <source>
        <dbReference type="EMBL" id="OAM89222.1"/>
    </source>
</evidence>
<dbReference type="Pfam" id="PF12838">
    <property type="entry name" value="Fer4_7"/>
    <property type="match status" value="1"/>
</dbReference>
<dbReference type="InterPro" id="IPR017900">
    <property type="entry name" value="4Fe4S_Fe_S_CS"/>
</dbReference>
<dbReference type="PANTHER" id="PTHR30176:SF3">
    <property type="entry name" value="FERREDOXIN-TYPE PROTEIN NAPH"/>
    <property type="match status" value="1"/>
</dbReference>
<feature type="transmembrane region" description="Helical" evidence="8">
    <location>
        <begin position="121"/>
        <end position="142"/>
    </location>
</feature>
<dbReference type="AlphaFoldDB" id="A0A178IGT7"/>
<dbReference type="Gene3D" id="3.30.70.20">
    <property type="match status" value="3"/>
</dbReference>
<dbReference type="OrthoDB" id="9810688at2"/>
<dbReference type="Proteomes" id="UP000078486">
    <property type="component" value="Unassembled WGS sequence"/>
</dbReference>
<evidence type="ECO:0000256" key="4">
    <source>
        <dbReference type="ARBA" id="ARBA00022982"/>
    </source>
</evidence>
<dbReference type="InterPro" id="IPR051684">
    <property type="entry name" value="Electron_Trans/Redox"/>
</dbReference>
<evidence type="ECO:0000256" key="8">
    <source>
        <dbReference type="SAM" id="Phobius"/>
    </source>
</evidence>